<proteinExistence type="predicted"/>
<dbReference type="SUPFAM" id="SSF46955">
    <property type="entry name" value="Putative DNA-binding domain"/>
    <property type="match status" value="1"/>
</dbReference>
<dbReference type="InterPro" id="IPR009061">
    <property type="entry name" value="DNA-bd_dom_put_sf"/>
</dbReference>
<dbReference type="InterPro" id="IPR047057">
    <property type="entry name" value="MerR_fam"/>
</dbReference>
<dbReference type="PRINTS" id="PR00040">
    <property type="entry name" value="HTHMERR"/>
</dbReference>
<dbReference type="OrthoDB" id="9808480at2"/>
<feature type="coiled-coil region" evidence="2">
    <location>
        <begin position="80"/>
        <end position="107"/>
    </location>
</feature>
<evidence type="ECO:0000259" key="3">
    <source>
        <dbReference type="PROSITE" id="PS50937"/>
    </source>
</evidence>
<accession>A0A383S0I3</accession>
<evidence type="ECO:0000313" key="4">
    <source>
        <dbReference type="EMBL" id="SYX92695.1"/>
    </source>
</evidence>
<organism evidence="4 5">
    <name type="scientific">Pseudomonas reidholzensis</name>
    <dbReference type="NCBI Taxonomy" id="1785162"/>
    <lineage>
        <taxon>Bacteria</taxon>
        <taxon>Pseudomonadati</taxon>
        <taxon>Pseudomonadota</taxon>
        <taxon>Gammaproteobacteria</taxon>
        <taxon>Pseudomonadales</taxon>
        <taxon>Pseudomonadaceae</taxon>
        <taxon>Pseudomonas</taxon>
    </lineage>
</organism>
<name>A0A383S0I3_9PSED</name>
<dbReference type="SMART" id="SM00422">
    <property type="entry name" value="HTH_MERR"/>
    <property type="match status" value="1"/>
</dbReference>
<feature type="domain" description="HTH merR-type" evidence="3">
    <location>
        <begin position="1"/>
        <end position="68"/>
    </location>
</feature>
<dbReference type="PANTHER" id="PTHR30204:SF92">
    <property type="entry name" value="HTH-TYPE TRANSCRIPTIONAL REGULATOR ZNTR"/>
    <property type="match status" value="1"/>
</dbReference>
<evidence type="ECO:0000256" key="2">
    <source>
        <dbReference type="SAM" id="Coils"/>
    </source>
</evidence>
<protein>
    <submittedName>
        <fullName evidence="4">Mercuric resistance operon regulatory protein</fullName>
    </submittedName>
</protein>
<keyword evidence="1" id="KW-0238">DNA-binding</keyword>
<evidence type="ECO:0000313" key="5">
    <source>
        <dbReference type="Proteomes" id="UP000263595"/>
    </source>
</evidence>
<evidence type="ECO:0000256" key="1">
    <source>
        <dbReference type="ARBA" id="ARBA00023125"/>
    </source>
</evidence>
<dbReference type="RefSeq" id="WP_119146040.1">
    <property type="nucleotide sequence ID" value="NZ_CBCSFL010000078.1"/>
</dbReference>
<dbReference type="PROSITE" id="PS50937">
    <property type="entry name" value="HTH_MERR_2"/>
    <property type="match status" value="1"/>
</dbReference>
<dbReference type="Pfam" id="PF13411">
    <property type="entry name" value="MerR_1"/>
    <property type="match status" value="1"/>
</dbReference>
<keyword evidence="2" id="KW-0175">Coiled coil</keyword>
<dbReference type="GO" id="GO:0003677">
    <property type="term" value="F:DNA binding"/>
    <property type="evidence" value="ECO:0007669"/>
    <property type="project" value="UniProtKB-KW"/>
</dbReference>
<sequence length="125" mass="14072">MRIGELAQACAVSRDTLRFYEQRGLIRAQRSANGYRHYPGDTVQLVMFIRTAQRLGFSLGEIGSNVEQLWQAADPDQAVVALLHDKLALVEQRLDELQQLRGELRERLSLACPLRPSPTLQGVSK</sequence>
<reference evidence="5" key="1">
    <citation type="submission" date="2018-08" db="EMBL/GenBank/DDBJ databases">
        <authorList>
            <person name="Blom J."/>
        </authorList>
    </citation>
    <scope>NUCLEOTIDE SEQUENCE [LARGE SCALE GENOMIC DNA]</scope>
    <source>
        <strain evidence="5">CCOS 865</strain>
    </source>
</reference>
<dbReference type="EMBL" id="UNOZ01000036">
    <property type="protein sequence ID" value="SYX92695.1"/>
    <property type="molecule type" value="Genomic_DNA"/>
</dbReference>
<dbReference type="Gene3D" id="1.10.1660.10">
    <property type="match status" value="1"/>
</dbReference>
<dbReference type="PANTHER" id="PTHR30204">
    <property type="entry name" value="REDOX-CYCLING DRUG-SENSING TRANSCRIPTIONAL ACTIVATOR SOXR"/>
    <property type="match status" value="1"/>
</dbReference>
<dbReference type="AlphaFoldDB" id="A0A383S0I3"/>
<keyword evidence="5" id="KW-1185">Reference proteome</keyword>
<gene>
    <name evidence="4" type="primary">merR1</name>
    <name evidence="4" type="ORF">CCOS865_04986</name>
</gene>
<dbReference type="GO" id="GO:0003700">
    <property type="term" value="F:DNA-binding transcription factor activity"/>
    <property type="evidence" value="ECO:0007669"/>
    <property type="project" value="InterPro"/>
</dbReference>
<dbReference type="Proteomes" id="UP000263595">
    <property type="component" value="Unassembled WGS sequence"/>
</dbReference>
<dbReference type="InterPro" id="IPR000551">
    <property type="entry name" value="MerR-type_HTH_dom"/>
</dbReference>